<protein>
    <recommendedName>
        <fullName evidence="6 7">Methionine aminopeptidase</fullName>
        <shortName evidence="6">MAP</shortName>
        <shortName evidence="6">MetAP</shortName>
        <ecNumber evidence="6 7">3.4.11.18</ecNumber>
    </recommendedName>
    <alternativeName>
        <fullName evidence="6">Peptidase M</fullName>
    </alternativeName>
</protein>
<keyword evidence="4 6" id="KW-0479">Metal-binding</keyword>
<feature type="binding site" evidence="6">
    <location>
        <position position="177"/>
    </location>
    <ligand>
        <name>a divalent metal cation</name>
        <dbReference type="ChEBI" id="CHEBI:60240"/>
        <label>2</label>
        <note>catalytic</note>
    </ligand>
</feature>
<evidence type="ECO:0000256" key="6">
    <source>
        <dbReference type="HAMAP-Rule" id="MF_01974"/>
    </source>
</evidence>
<comment type="catalytic activity">
    <reaction evidence="6 7">
        <text>Release of N-terminal amino acids, preferentially methionine, from peptides and arylamides.</text>
        <dbReference type="EC" id="3.4.11.18"/>
    </reaction>
</comment>
<feature type="binding site" evidence="6">
    <location>
        <position position="177"/>
    </location>
    <ligand>
        <name>a divalent metal cation</name>
        <dbReference type="ChEBI" id="CHEBI:60240"/>
        <label>1</label>
    </ligand>
</feature>
<feature type="binding site" evidence="6">
    <location>
        <position position="247"/>
    </location>
    <ligand>
        <name>substrate</name>
    </ligand>
</feature>
<dbReference type="NCBIfam" id="TIGR00500">
    <property type="entry name" value="met_pdase_I"/>
    <property type="match status" value="1"/>
</dbReference>
<evidence type="ECO:0000256" key="1">
    <source>
        <dbReference type="ARBA" id="ARBA00002521"/>
    </source>
</evidence>
<proteinExistence type="inferred from homology"/>
<dbReference type="Proteomes" id="UP000001505">
    <property type="component" value="Chromosome"/>
</dbReference>
<keyword evidence="3 6" id="KW-0645">Protease</keyword>
<dbReference type="EC" id="3.4.11.18" evidence="6 7"/>
<dbReference type="GO" id="GO:0070006">
    <property type="term" value="F:metalloaminopeptidase activity"/>
    <property type="evidence" value="ECO:0007669"/>
    <property type="project" value="UniProtKB-UniRule"/>
</dbReference>
<comment type="subunit">
    <text evidence="6">Monomer.</text>
</comment>
<feature type="binding site" evidence="6">
    <location>
        <position position="149"/>
    </location>
    <ligand>
        <name>substrate</name>
    </ligand>
</feature>
<dbReference type="AlphaFoldDB" id="D6YVC7"/>
<dbReference type="HOGENOM" id="CLU_015857_0_0_0"/>
<dbReference type="InterPro" id="IPR036005">
    <property type="entry name" value="Creatinase/aminopeptidase-like"/>
</dbReference>
<evidence type="ECO:0000256" key="3">
    <source>
        <dbReference type="ARBA" id="ARBA00022670"/>
    </source>
</evidence>
<evidence type="ECO:0000256" key="7">
    <source>
        <dbReference type="RuleBase" id="RU003653"/>
    </source>
</evidence>
<feature type="binding site" evidence="6">
    <location>
        <position position="304"/>
    </location>
    <ligand>
        <name>a divalent metal cation</name>
        <dbReference type="ChEBI" id="CHEBI:60240"/>
        <label>1</label>
    </ligand>
</feature>
<dbReference type="SUPFAM" id="SSF103642">
    <property type="entry name" value="Sec-C motif"/>
    <property type="match status" value="1"/>
</dbReference>
<evidence type="ECO:0000256" key="4">
    <source>
        <dbReference type="ARBA" id="ARBA00022723"/>
    </source>
</evidence>
<organism evidence="9 10">
    <name type="scientific">Waddlia chondrophila (strain ATCC VR-1470 / WSU 86-1044)</name>
    <dbReference type="NCBI Taxonomy" id="716544"/>
    <lineage>
        <taxon>Bacteria</taxon>
        <taxon>Pseudomonadati</taxon>
        <taxon>Chlamydiota</taxon>
        <taxon>Chlamydiia</taxon>
        <taxon>Parachlamydiales</taxon>
        <taxon>Waddliaceae</taxon>
        <taxon>Waddlia</taxon>
    </lineage>
</organism>
<evidence type="ECO:0000313" key="9">
    <source>
        <dbReference type="EMBL" id="ADI38089.1"/>
    </source>
</evidence>
<evidence type="ECO:0000256" key="2">
    <source>
        <dbReference type="ARBA" id="ARBA00022438"/>
    </source>
</evidence>
<keyword evidence="2 6" id="KW-0031">Aminopeptidase</keyword>
<evidence type="ECO:0000259" key="8">
    <source>
        <dbReference type="Pfam" id="PF00557"/>
    </source>
</evidence>
<dbReference type="GO" id="GO:0004239">
    <property type="term" value="F:initiator methionyl aminopeptidase activity"/>
    <property type="evidence" value="ECO:0007669"/>
    <property type="project" value="UniProtKB-UniRule"/>
</dbReference>
<dbReference type="STRING" id="716544.wcw_0721"/>
<dbReference type="Gene3D" id="3.10.450.50">
    <property type="match status" value="1"/>
</dbReference>
<dbReference type="NCBIfam" id="NF008970">
    <property type="entry name" value="PRK12318.1"/>
    <property type="match status" value="1"/>
</dbReference>
<comment type="function">
    <text evidence="1 6">Removes the N-terminal methionine from nascent proteins. The N-terminal methionine is often cleaved when the second residue in the primary sequence is small and uncharged (Met-Ala-, Cys, Gly, Pro, Ser, Thr, or Val). Requires deformylation of the N(alpha)-formylated initiator methionine before it can be hydrolyzed.</text>
</comment>
<dbReference type="EMBL" id="CP001928">
    <property type="protein sequence ID" value="ADI38089.1"/>
    <property type="molecule type" value="Genomic_DNA"/>
</dbReference>
<dbReference type="InterPro" id="IPR002467">
    <property type="entry name" value="Pept_M24A_MAP1"/>
</dbReference>
<dbReference type="InterPro" id="IPR001714">
    <property type="entry name" value="Pept_M24_MAP"/>
</dbReference>
<dbReference type="CDD" id="cd01086">
    <property type="entry name" value="MetAP1"/>
    <property type="match status" value="1"/>
</dbReference>
<sequence>MNLPLMEKLVKWREYYIILKEQMQTNVNLMIGRNDPCWCGSGKKWKKCHYPEQGKDNNLEKIKKEYYKKHNILIKDDRQIEGIRRSCRLAAELLDELCKAAKEGTTTLELDELAKKLHKEAGAIAAPLNYGSPPFPKHICTSLNEVICHGIPDLTPLKEGDILNIDVTCILDSYFGDCSRMVSIGKISEEKQLVVDVSYDSLMESIAILKPGILVSQIGEVIESIAHPKKCSVVNQFVGHGVGVKFHEGPQIPHCRNSMHIPLQAGMTFTIEPMINAGAREAVIDPTDLWTARTVDGKPSAQWEHTLLITEDGCEILTPWER</sequence>
<dbReference type="PRINTS" id="PR00599">
    <property type="entry name" value="MAPEPTIDASE"/>
</dbReference>
<dbReference type="Gene3D" id="3.90.230.10">
    <property type="entry name" value="Creatinase/methionine aminopeptidase superfamily"/>
    <property type="match status" value="1"/>
</dbReference>
<accession>D6YVC7</accession>
<dbReference type="InterPro" id="IPR004027">
    <property type="entry name" value="SEC_C_motif"/>
</dbReference>
<feature type="binding site" evidence="6">
    <location>
        <position position="166"/>
    </location>
    <ligand>
        <name>a divalent metal cation</name>
        <dbReference type="ChEBI" id="CHEBI:60240"/>
        <label>1</label>
    </ligand>
</feature>
<comment type="similarity">
    <text evidence="6">Belongs to the peptidase M24A family. Methionine aminopeptidase type 1 subfamily.</text>
</comment>
<dbReference type="SUPFAM" id="SSF55920">
    <property type="entry name" value="Creatinase/aminopeptidase"/>
    <property type="match status" value="1"/>
</dbReference>
<keyword evidence="10" id="KW-1185">Reference proteome</keyword>
<dbReference type="PANTHER" id="PTHR43330">
    <property type="entry name" value="METHIONINE AMINOPEPTIDASE"/>
    <property type="match status" value="1"/>
</dbReference>
<feature type="domain" description="Peptidase M24" evidence="8">
    <location>
        <begin position="81"/>
        <end position="311"/>
    </location>
</feature>
<dbReference type="GO" id="GO:0006508">
    <property type="term" value="P:proteolysis"/>
    <property type="evidence" value="ECO:0007669"/>
    <property type="project" value="UniProtKB-KW"/>
</dbReference>
<dbReference type="HAMAP" id="MF_01974">
    <property type="entry name" value="MetAP_1"/>
    <property type="match status" value="1"/>
</dbReference>
<dbReference type="Pfam" id="PF02810">
    <property type="entry name" value="SEC-C"/>
    <property type="match status" value="1"/>
</dbReference>
<feature type="binding site" evidence="6">
    <location>
        <position position="240"/>
    </location>
    <ligand>
        <name>a divalent metal cation</name>
        <dbReference type="ChEBI" id="CHEBI:60240"/>
        <label>2</label>
        <note>catalytic</note>
    </ligand>
</feature>
<feature type="binding site" evidence="6">
    <location>
        <position position="272"/>
    </location>
    <ligand>
        <name>a divalent metal cation</name>
        <dbReference type="ChEBI" id="CHEBI:60240"/>
        <label>2</label>
        <note>catalytic</note>
    </ligand>
</feature>
<dbReference type="eggNOG" id="COG0024">
    <property type="taxonomic scope" value="Bacteria"/>
</dbReference>
<dbReference type="KEGG" id="wch:wcw_0721"/>
<dbReference type="InterPro" id="IPR000994">
    <property type="entry name" value="Pept_M24"/>
</dbReference>
<evidence type="ECO:0000313" key="10">
    <source>
        <dbReference type="Proteomes" id="UP000001505"/>
    </source>
</evidence>
<feature type="binding site" evidence="6">
    <location>
        <position position="304"/>
    </location>
    <ligand>
        <name>a divalent metal cation</name>
        <dbReference type="ChEBI" id="CHEBI:60240"/>
        <label>2</label>
        <note>catalytic</note>
    </ligand>
</feature>
<dbReference type="PANTHER" id="PTHR43330:SF27">
    <property type="entry name" value="METHIONINE AMINOPEPTIDASE"/>
    <property type="match status" value="1"/>
</dbReference>
<evidence type="ECO:0000256" key="5">
    <source>
        <dbReference type="ARBA" id="ARBA00022801"/>
    </source>
</evidence>
<gene>
    <name evidence="9" type="primary">map1</name>
    <name evidence="6" type="synonym">map</name>
    <name evidence="9" type="ordered locus">wcw_0721</name>
</gene>
<dbReference type="GO" id="GO:0046872">
    <property type="term" value="F:metal ion binding"/>
    <property type="evidence" value="ECO:0007669"/>
    <property type="project" value="UniProtKB-UniRule"/>
</dbReference>
<name>D6YVC7_WADCW</name>
<dbReference type="Pfam" id="PF00557">
    <property type="entry name" value="Peptidase_M24"/>
    <property type="match status" value="1"/>
</dbReference>
<comment type="cofactor">
    <cofactor evidence="6">
        <name>Co(2+)</name>
        <dbReference type="ChEBI" id="CHEBI:48828"/>
    </cofactor>
    <cofactor evidence="6">
        <name>Zn(2+)</name>
        <dbReference type="ChEBI" id="CHEBI:29105"/>
    </cofactor>
    <cofactor evidence="6">
        <name>Mn(2+)</name>
        <dbReference type="ChEBI" id="CHEBI:29035"/>
    </cofactor>
    <cofactor evidence="6">
        <name>Fe(2+)</name>
        <dbReference type="ChEBI" id="CHEBI:29033"/>
    </cofactor>
    <text evidence="6">Binds 2 divalent metal cations per subunit. Has a high-affinity and a low affinity metal-binding site. The true nature of the physiological cofactor is under debate. The enzyme is active with cobalt, zinc, manganese or divalent iron ions. Most likely, methionine aminopeptidases function as mononuclear Fe(2+)-metalloproteases under physiological conditions, and the catalytically relevant metal-binding site has been assigned to the histidine-containing high-affinity site.</text>
</comment>
<keyword evidence="5 6" id="KW-0378">Hydrolase</keyword>
<reference evidence="9 10" key="1">
    <citation type="journal article" date="2010" name="PLoS ONE">
        <title>The Waddlia genome: a window into chlamydial biology.</title>
        <authorList>
            <person name="Bertelli C."/>
            <person name="Collyn F."/>
            <person name="Croxatto A."/>
            <person name="Ruckert C."/>
            <person name="Polkinghorne A."/>
            <person name="Kebbi-Beghdadi C."/>
            <person name="Goesmann A."/>
            <person name="Vaughan L."/>
            <person name="Greub G."/>
        </authorList>
    </citation>
    <scope>NUCLEOTIDE SEQUENCE [LARGE SCALE GENOMIC DNA]</scope>
    <source>
        <strain evidence="10">ATCC VR-1470 / WSU 86-1044</strain>
    </source>
</reference>
<dbReference type="GO" id="GO:0005829">
    <property type="term" value="C:cytosol"/>
    <property type="evidence" value="ECO:0007669"/>
    <property type="project" value="TreeGrafter"/>
</dbReference>